<dbReference type="Proteomes" id="UP000001420">
    <property type="component" value="Chromosome"/>
</dbReference>
<dbReference type="RefSeq" id="WP_011125415.1">
    <property type="nucleotide sequence ID" value="NC_005042.1"/>
</dbReference>
<dbReference type="EnsemblBacteria" id="AAQ00308">
    <property type="protein sequence ID" value="AAQ00308"/>
    <property type="gene ID" value="Pro_1264"/>
</dbReference>
<protein>
    <submittedName>
        <fullName evidence="2">Uncharacterized conserved membrane protein</fullName>
    </submittedName>
</protein>
<dbReference type="InterPro" id="IPR032531">
    <property type="entry name" value="DUF4956"/>
</dbReference>
<evidence type="ECO:0000256" key="1">
    <source>
        <dbReference type="SAM" id="Phobius"/>
    </source>
</evidence>
<evidence type="ECO:0000313" key="2">
    <source>
        <dbReference type="EMBL" id="AAQ00308.1"/>
    </source>
</evidence>
<dbReference type="STRING" id="167539.Pro_1264"/>
<keyword evidence="3" id="KW-1185">Reference proteome</keyword>
<name>Q7VB36_PROMA</name>
<proteinExistence type="predicted"/>
<feature type="transmembrane region" description="Helical" evidence="1">
    <location>
        <begin position="105"/>
        <end position="138"/>
    </location>
</feature>
<dbReference type="EMBL" id="AE017126">
    <property type="protein sequence ID" value="AAQ00308.1"/>
    <property type="molecule type" value="Genomic_DNA"/>
</dbReference>
<reference evidence="2 3" key="1">
    <citation type="journal article" date="2003" name="Proc. Natl. Acad. Sci. U.S.A.">
        <title>Genome sequence of the cyanobacterium Prochlorococcus marinus SS120, a nearly minimal oxyphototrophic genome.</title>
        <authorList>
            <person name="Dufresne A."/>
            <person name="Salanoubat M."/>
            <person name="Partensky F."/>
            <person name="Artiguenave F."/>
            <person name="Axmann I.M."/>
            <person name="Barbe V."/>
            <person name="Duprat S."/>
            <person name="Galperin M.Y."/>
            <person name="Koonin E.V."/>
            <person name="Le Gall F."/>
            <person name="Makarova K.S."/>
            <person name="Ostrowski M."/>
            <person name="Oztas S."/>
            <person name="Robert C."/>
            <person name="Rogozin I.B."/>
            <person name="Scanlan D.J."/>
            <person name="Tandeau de Marsac N."/>
            <person name="Weissenbach J."/>
            <person name="Wincker P."/>
            <person name="Wolf Y.I."/>
            <person name="Hess W.R."/>
        </authorList>
    </citation>
    <scope>NUCLEOTIDE SEQUENCE [LARGE SCALE GENOMIC DNA]</scope>
    <source>
        <strain evidence="3">SARG / CCMP1375 / SS120</strain>
    </source>
</reference>
<dbReference type="OrthoDB" id="5464825at2"/>
<dbReference type="KEGG" id="pma:Pro_1264"/>
<keyword evidence="1" id="KW-0812">Transmembrane</keyword>
<feature type="transmembrane region" description="Helical" evidence="1">
    <location>
        <begin position="22"/>
        <end position="46"/>
    </location>
</feature>
<keyword evidence="1" id="KW-1133">Transmembrane helix</keyword>
<dbReference type="HOGENOM" id="CLU_100966_0_1_3"/>
<accession>Q7VB36</accession>
<gene>
    <name evidence="2" type="ordered locus">Pro_1264</name>
</gene>
<dbReference type="eggNOG" id="COG1285">
    <property type="taxonomic scope" value="Bacteria"/>
</dbReference>
<organism evidence="2 3">
    <name type="scientific">Prochlorococcus marinus (strain SARG / CCMP1375 / SS120)</name>
    <dbReference type="NCBI Taxonomy" id="167539"/>
    <lineage>
        <taxon>Bacteria</taxon>
        <taxon>Bacillati</taxon>
        <taxon>Cyanobacteriota</taxon>
        <taxon>Cyanophyceae</taxon>
        <taxon>Synechococcales</taxon>
        <taxon>Prochlorococcaceae</taxon>
        <taxon>Prochlorococcus</taxon>
    </lineage>
</organism>
<dbReference type="Pfam" id="PF16316">
    <property type="entry name" value="DUF4956"/>
    <property type="match status" value="1"/>
</dbReference>
<dbReference type="AlphaFoldDB" id="Q7VB36"/>
<sequence>MHQSLFNLFANTVPNISFENNISVLGFITNLIITLTLSLFLSYIYTKFGRSLSNRREFSLNFSPMSMTTMVIITIVKSSLALSLGLVGALSIVRFRTAIKEPEELVYLFLSIAIGLGLGANQTIITIIGFIVIVSYLIVRSRYMKRSEVSYMNLVITYPAPNQEDFENIIEILSSYCSKLNLKRLSDNTGQLEAQLRLEVTNFKRMIEIRNKLNSRYPNINLNFVDTSEIATY</sequence>
<keyword evidence="1" id="KW-0472">Membrane</keyword>
<dbReference type="PATRIC" id="fig|167539.5.peg.1326"/>
<evidence type="ECO:0000313" key="3">
    <source>
        <dbReference type="Proteomes" id="UP000001420"/>
    </source>
</evidence>
<feature type="transmembrane region" description="Helical" evidence="1">
    <location>
        <begin position="67"/>
        <end position="93"/>
    </location>
</feature>